<name>A0A433A047_9FUNG</name>
<dbReference type="OrthoDB" id="6159137at2759"/>
<dbReference type="InterPro" id="IPR002004">
    <property type="entry name" value="PABP_HYD_C"/>
</dbReference>
<dbReference type="Proteomes" id="UP000268093">
    <property type="component" value="Unassembled WGS sequence"/>
</dbReference>
<comment type="caution">
    <text evidence="1">The sequence shown here is derived from an EMBL/GenBank/DDBJ whole genome shotgun (WGS) entry which is preliminary data.</text>
</comment>
<reference evidence="1 2" key="1">
    <citation type="journal article" date="2018" name="New Phytol.">
        <title>Phylogenomics of Endogonaceae and evolution of mycorrhizas within Mucoromycota.</title>
        <authorList>
            <person name="Chang Y."/>
            <person name="Desiro A."/>
            <person name="Na H."/>
            <person name="Sandor L."/>
            <person name="Lipzen A."/>
            <person name="Clum A."/>
            <person name="Barry K."/>
            <person name="Grigoriev I.V."/>
            <person name="Martin F.M."/>
            <person name="Stajich J.E."/>
            <person name="Smith M.E."/>
            <person name="Bonito G."/>
            <person name="Spatafora J.W."/>
        </authorList>
    </citation>
    <scope>NUCLEOTIDE SEQUENCE [LARGE SCALE GENOMIC DNA]</scope>
    <source>
        <strain evidence="1 2">GMNB39</strain>
    </source>
</reference>
<dbReference type="SUPFAM" id="SSF63570">
    <property type="entry name" value="PABC (PABP) domain"/>
    <property type="match status" value="1"/>
</dbReference>
<sequence>MPMAMYAQERKASAQYTSQPPIVAITPAASNPMSQRTAPVAQMASLPNNSQLSQHNVSFAPQYPFAPPPGRPTLRRKGSLESISSVMTEGSSLSQKKRMHDAVVRLGEGDYVDDIVDMLLTLKRKERSLCLFNADFLRDKVKSAKEALDVFQDDDVDFSAFTTSTPTTPIPQSIPKPTSKPSKAVASGISTTPPAATVTKVQMSSQIATTSVPTLPSAQVSAPTTSIVPQKSRAIPIVAPRAQSPTTPEPQIVAPSMSKADEAYAEIEKFWGSISHLPQQDKKQKLGDRLFPLVKATGVKPAPKITIRLLDTIELRELAHLMYDGNTLKEKAKEAAASL</sequence>
<evidence type="ECO:0000313" key="1">
    <source>
        <dbReference type="EMBL" id="RUO96100.1"/>
    </source>
</evidence>
<dbReference type="Gene3D" id="1.10.1900.10">
    <property type="entry name" value="c-terminal domain of poly(a) binding protein"/>
    <property type="match status" value="1"/>
</dbReference>
<keyword evidence="2" id="KW-1185">Reference proteome</keyword>
<dbReference type="Pfam" id="PF00658">
    <property type="entry name" value="MLLE"/>
    <property type="match status" value="1"/>
</dbReference>
<gene>
    <name evidence="1" type="ORF">BC936DRAFT_142633</name>
</gene>
<dbReference type="GO" id="GO:0003723">
    <property type="term" value="F:RNA binding"/>
    <property type="evidence" value="ECO:0007669"/>
    <property type="project" value="InterPro"/>
</dbReference>
<dbReference type="PROSITE" id="PS51309">
    <property type="entry name" value="PABC"/>
    <property type="match status" value="1"/>
</dbReference>
<evidence type="ECO:0000313" key="2">
    <source>
        <dbReference type="Proteomes" id="UP000268093"/>
    </source>
</evidence>
<proteinExistence type="predicted"/>
<accession>A0A433A047</accession>
<dbReference type="EMBL" id="RBNI01023395">
    <property type="protein sequence ID" value="RUO96100.1"/>
    <property type="molecule type" value="Genomic_DNA"/>
</dbReference>
<dbReference type="SMART" id="SM00517">
    <property type="entry name" value="PolyA"/>
    <property type="match status" value="1"/>
</dbReference>
<protein>
    <submittedName>
        <fullName evidence="1">Uncharacterized protein</fullName>
    </submittedName>
</protein>
<organism evidence="1 2">
    <name type="scientific">Jimgerdemannia flammicorona</name>
    <dbReference type="NCBI Taxonomy" id="994334"/>
    <lineage>
        <taxon>Eukaryota</taxon>
        <taxon>Fungi</taxon>
        <taxon>Fungi incertae sedis</taxon>
        <taxon>Mucoromycota</taxon>
        <taxon>Mucoromycotina</taxon>
        <taxon>Endogonomycetes</taxon>
        <taxon>Endogonales</taxon>
        <taxon>Endogonaceae</taxon>
        <taxon>Jimgerdemannia</taxon>
    </lineage>
</organism>
<dbReference type="InterPro" id="IPR036053">
    <property type="entry name" value="PABP-dom"/>
</dbReference>